<dbReference type="InterPro" id="IPR027417">
    <property type="entry name" value="P-loop_NTPase"/>
</dbReference>
<feature type="domain" description="Sulfotransferase" evidence="3">
    <location>
        <begin position="38"/>
        <end position="265"/>
    </location>
</feature>
<evidence type="ECO:0000256" key="2">
    <source>
        <dbReference type="ARBA" id="ARBA00023180"/>
    </source>
</evidence>
<evidence type="ECO:0000259" key="3">
    <source>
        <dbReference type="Pfam" id="PF00685"/>
    </source>
</evidence>
<dbReference type="GO" id="GO:0008146">
    <property type="term" value="F:sulfotransferase activity"/>
    <property type="evidence" value="ECO:0007669"/>
    <property type="project" value="InterPro"/>
</dbReference>
<dbReference type="InterPro" id="IPR000863">
    <property type="entry name" value="Sulfotransferase_dom"/>
</dbReference>
<dbReference type="PANTHER" id="PTHR10605:SF56">
    <property type="entry name" value="BIFUNCTIONAL HEPARAN SULFATE N-DEACETYLASE_N-SULFOTRANSFERASE"/>
    <property type="match status" value="1"/>
</dbReference>
<dbReference type="OrthoDB" id="4508169at2"/>
<dbReference type="SUPFAM" id="SSF52540">
    <property type="entry name" value="P-loop containing nucleoside triphosphate hydrolases"/>
    <property type="match status" value="1"/>
</dbReference>
<dbReference type="Proteomes" id="UP000198215">
    <property type="component" value="Chromosome I"/>
</dbReference>
<evidence type="ECO:0000313" key="4">
    <source>
        <dbReference type="EMBL" id="SCG73866.1"/>
    </source>
</evidence>
<dbReference type="RefSeq" id="WP_088978470.1">
    <property type="nucleotide sequence ID" value="NZ_LT607753.1"/>
</dbReference>
<sequence length="297" mass="34601">MTTMRDRVKQLVPTPLVTGVRSSLVRYGERTSDRRPLPDFLIIGTKRGGTTSLWRYLLEHPLVPRLFPAWNTKTSHYFEDTYSRGEAWYRSHFPTRRQRQALERRHGGPTRVGEAAPLYMFHPLAAQRVAGLIPSVKLIVLLRDPVQRAYSHWKERRTEGVEPLDFAEALAAEEERTAGEREKLIADPTYVSNAYDWYSYRARGRYLEHLEPWLDRFDPAQLLILPSETLYREPAATHARVLDFLGLPPYRLDRYEVFNDRRSNAMDPAVRAELTRYYAPYDEALASRLGMTFDWGS</sequence>
<accession>A0A1C5JV12</accession>
<dbReference type="InterPro" id="IPR037359">
    <property type="entry name" value="NST/OST"/>
</dbReference>
<keyword evidence="1 4" id="KW-0808">Transferase</keyword>
<evidence type="ECO:0000256" key="1">
    <source>
        <dbReference type="ARBA" id="ARBA00022679"/>
    </source>
</evidence>
<dbReference type="AlphaFoldDB" id="A0A1C5JV12"/>
<organism evidence="4 5">
    <name type="scientific">Micromonospora coxensis</name>
    <dbReference type="NCBI Taxonomy" id="356852"/>
    <lineage>
        <taxon>Bacteria</taxon>
        <taxon>Bacillati</taxon>
        <taxon>Actinomycetota</taxon>
        <taxon>Actinomycetes</taxon>
        <taxon>Micromonosporales</taxon>
        <taxon>Micromonosporaceae</taxon>
        <taxon>Micromonospora</taxon>
    </lineage>
</organism>
<reference evidence="5" key="1">
    <citation type="submission" date="2016-06" db="EMBL/GenBank/DDBJ databases">
        <authorList>
            <person name="Varghese N."/>
            <person name="Submissions Spin"/>
        </authorList>
    </citation>
    <scope>NUCLEOTIDE SEQUENCE [LARGE SCALE GENOMIC DNA]</scope>
    <source>
        <strain evidence="5">DSM 45161</strain>
    </source>
</reference>
<gene>
    <name evidence="4" type="ORF">GA0070614_5316</name>
</gene>
<keyword evidence="2" id="KW-0325">Glycoprotein</keyword>
<dbReference type="Gene3D" id="3.40.50.300">
    <property type="entry name" value="P-loop containing nucleotide triphosphate hydrolases"/>
    <property type="match status" value="1"/>
</dbReference>
<dbReference type="EMBL" id="LT607753">
    <property type="protein sequence ID" value="SCG73866.1"/>
    <property type="molecule type" value="Genomic_DNA"/>
</dbReference>
<evidence type="ECO:0000313" key="5">
    <source>
        <dbReference type="Proteomes" id="UP000198215"/>
    </source>
</evidence>
<proteinExistence type="predicted"/>
<keyword evidence="5" id="KW-1185">Reference proteome</keyword>
<protein>
    <submittedName>
        <fullName evidence="4">Sulfotransferase domain-containing protein</fullName>
    </submittedName>
</protein>
<dbReference type="Pfam" id="PF00685">
    <property type="entry name" value="Sulfotransfer_1"/>
    <property type="match status" value="1"/>
</dbReference>
<dbReference type="PANTHER" id="PTHR10605">
    <property type="entry name" value="HEPARAN SULFATE SULFOTRANSFERASE"/>
    <property type="match status" value="1"/>
</dbReference>
<name>A0A1C5JV12_9ACTN</name>